<dbReference type="Pfam" id="PF05132">
    <property type="entry name" value="RNA_pol_Rpc4"/>
    <property type="match status" value="1"/>
</dbReference>
<name>A0A836JR59_9HYME</name>
<reference evidence="6 7" key="1">
    <citation type="submission" date="2020-02" db="EMBL/GenBank/DDBJ databases">
        <title>Relaxed selection underlies rapid genomic changes in the transitions from sociality to social parasitism in ants.</title>
        <authorList>
            <person name="Bi X."/>
        </authorList>
    </citation>
    <scope>NUCLEOTIDE SEQUENCE [LARGE SCALE GENOMIC DNA]</scope>
    <source>
        <strain evidence="6">BGI-DK2014b</strain>
        <tissue evidence="6">Whole body</tissue>
    </source>
</reference>
<organism evidence="6 7">
    <name type="scientific">Acromyrmex heyeri</name>
    <dbReference type="NCBI Taxonomy" id="230685"/>
    <lineage>
        <taxon>Eukaryota</taxon>
        <taxon>Metazoa</taxon>
        <taxon>Ecdysozoa</taxon>
        <taxon>Arthropoda</taxon>
        <taxon>Hexapoda</taxon>
        <taxon>Insecta</taxon>
        <taxon>Pterygota</taxon>
        <taxon>Neoptera</taxon>
        <taxon>Endopterygota</taxon>
        <taxon>Hymenoptera</taxon>
        <taxon>Apocrita</taxon>
        <taxon>Aculeata</taxon>
        <taxon>Formicoidea</taxon>
        <taxon>Formicidae</taxon>
        <taxon>Myrmicinae</taxon>
        <taxon>Acromyrmex</taxon>
    </lineage>
</organism>
<proteinExistence type="predicted"/>
<dbReference type="EMBL" id="JAANIB010009596">
    <property type="protein sequence ID" value="KAG5321768.1"/>
    <property type="molecule type" value="Genomic_DNA"/>
</dbReference>
<keyword evidence="2" id="KW-0240">DNA-directed RNA polymerase</keyword>
<evidence type="ECO:0000256" key="4">
    <source>
        <dbReference type="ARBA" id="ARBA00023242"/>
    </source>
</evidence>
<evidence type="ECO:0000313" key="7">
    <source>
        <dbReference type="Proteomes" id="UP000670152"/>
    </source>
</evidence>
<dbReference type="GO" id="GO:0003677">
    <property type="term" value="F:DNA binding"/>
    <property type="evidence" value="ECO:0007669"/>
    <property type="project" value="InterPro"/>
</dbReference>
<sequence>MSSDNSVISNNAPHANIRIKIEPGTSEPNMSEPSTSVLPSTSLSERVKSIKVEPGLSTTTTTQRLISYRLPRDLTLGGNIKVEKPKKVYTPNLNVQRNKKKDGPVISIKTDLVKPKNSDRGRERGRGDRGRGRGDKGNVIQSVGIWSEGIYVTPTTRKSEGSRASSSTASAAKYLEKPKTSINKIKAEEDKRLKNLLRDDFIDDAPDIDEKMCPLTLPRIKKDIRDSIDNDKIDKKPIISENGEIINEEKSRQDRKEELTISQITENKANSYTLIQFPESLPGLESSREEARTKQSNNSNTHSENDNKVKPEFCTLNNLRSGLLGKLEILKSGKARLRLGEMSFFVDIGVQQRFQQDLLAVKIDASQTGDLVNLGSVNNKLICSPDFESILKNS</sequence>
<feature type="compositionally biased region" description="Polar residues" evidence="5">
    <location>
        <begin position="1"/>
        <end position="13"/>
    </location>
</feature>
<feature type="compositionally biased region" description="Basic and acidic residues" evidence="5">
    <location>
        <begin position="111"/>
        <end position="136"/>
    </location>
</feature>
<feature type="region of interest" description="Disordered" evidence="5">
    <location>
        <begin position="1"/>
        <end position="42"/>
    </location>
</feature>
<protein>
    <submittedName>
        <fullName evidence="6">RPC4 polymerase</fullName>
    </submittedName>
</protein>
<dbReference type="AlphaFoldDB" id="A0A836JR59"/>
<feature type="non-terminal residue" evidence="6">
    <location>
        <position position="1"/>
    </location>
</feature>
<dbReference type="PANTHER" id="PTHR13408">
    <property type="entry name" value="DNA-DIRECTED RNA POLYMERASE III"/>
    <property type="match status" value="1"/>
</dbReference>
<keyword evidence="4" id="KW-0539">Nucleus</keyword>
<accession>A0A836JR59</accession>
<evidence type="ECO:0000256" key="2">
    <source>
        <dbReference type="ARBA" id="ARBA00022478"/>
    </source>
</evidence>
<evidence type="ECO:0000313" key="6">
    <source>
        <dbReference type="EMBL" id="KAG5321768.1"/>
    </source>
</evidence>
<comment type="subcellular location">
    <subcellularLocation>
        <location evidence="1">Nucleus</location>
    </subcellularLocation>
</comment>
<dbReference type="PANTHER" id="PTHR13408:SF0">
    <property type="entry name" value="DNA-DIRECTED RNA POLYMERASE III SUBUNIT RPC4"/>
    <property type="match status" value="1"/>
</dbReference>
<feature type="compositionally biased region" description="Low complexity" evidence="5">
    <location>
        <begin position="31"/>
        <end position="42"/>
    </location>
</feature>
<feature type="region of interest" description="Disordered" evidence="5">
    <location>
        <begin position="91"/>
        <end position="138"/>
    </location>
</feature>
<keyword evidence="7" id="KW-1185">Reference proteome</keyword>
<dbReference type="OrthoDB" id="5836119at2759"/>
<evidence type="ECO:0000256" key="5">
    <source>
        <dbReference type="SAM" id="MobiDB-lite"/>
    </source>
</evidence>
<evidence type="ECO:0000256" key="1">
    <source>
        <dbReference type="ARBA" id="ARBA00004123"/>
    </source>
</evidence>
<gene>
    <name evidence="6" type="primary">Polr3d</name>
    <name evidence="6" type="ORF">G6Z77_0000293</name>
</gene>
<feature type="non-terminal residue" evidence="6">
    <location>
        <position position="394"/>
    </location>
</feature>
<comment type="caution">
    <text evidence="6">The sequence shown here is derived from an EMBL/GenBank/DDBJ whole genome shotgun (WGS) entry which is preliminary data.</text>
</comment>
<dbReference type="GO" id="GO:0042797">
    <property type="term" value="P:tRNA transcription by RNA polymerase III"/>
    <property type="evidence" value="ECO:0007669"/>
    <property type="project" value="TreeGrafter"/>
</dbReference>
<dbReference type="Proteomes" id="UP000670152">
    <property type="component" value="Unassembled WGS sequence"/>
</dbReference>
<dbReference type="GO" id="GO:0005666">
    <property type="term" value="C:RNA polymerase III complex"/>
    <property type="evidence" value="ECO:0007669"/>
    <property type="project" value="InterPro"/>
</dbReference>
<keyword evidence="3" id="KW-0804">Transcription</keyword>
<feature type="region of interest" description="Disordered" evidence="5">
    <location>
        <begin position="283"/>
        <end position="309"/>
    </location>
</feature>
<dbReference type="InterPro" id="IPR007811">
    <property type="entry name" value="RPC4"/>
</dbReference>
<evidence type="ECO:0000256" key="3">
    <source>
        <dbReference type="ARBA" id="ARBA00023163"/>
    </source>
</evidence>